<name>M1VVK0_CLAP2</name>
<evidence type="ECO:0000256" key="1">
    <source>
        <dbReference type="SAM" id="MobiDB-lite"/>
    </source>
</evidence>
<feature type="compositionally biased region" description="Polar residues" evidence="1">
    <location>
        <begin position="1"/>
        <end position="17"/>
    </location>
</feature>
<gene>
    <name evidence="2" type="ORF">CPUR_03504</name>
</gene>
<sequence length="29" mass="2958">MSICSGSTAKEGTNAHSASAEISARPRHT</sequence>
<protein>
    <submittedName>
        <fullName evidence="2">Uncharacterized protein</fullName>
    </submittedName>
</protein>
<dbReference type="AlphaFoldDB" id="M1VVK0"/>
<evidence type="ECO:0000313" key="3">
    <source>
        <dbReference type="Proteomes" id="UP000016801"/>
    </source>
</evidence>
<comment type="caution">
    <text evidence="2">The sequence shown here is derived from an EMBL/GenBank/DDBJ whole genome shotgun (WGS) entry which is preliminary data.</text>
</comment>
<dbReference type="VEuPathDB" id="FungiDB:CPUR_03504"/>
<reference evidence="2 3" key="1">
    <citation type="journal article" date="2013" name="PLoS Genet.">
        <title>Plant-symbiotic fungi as chemical engineers: Multi-genome analysis of the Clavicipitaceae reveals dynamics of alkaloid loci.</title>
        <authorList>
            <person name="Schardl C.L."/>
            <person name="Young C.A."/>
            <person name="Hesse U."/>
            <person name="Amyotte S.G."/>
            <person name="Andreeva K."/>
            <person name="Calie P.J."/>
            <person name="Fleetwood D.J."/>
            <person name="Haws D.C."/>
            <person name="Moore N."/>
            <person name="Oeser B."/>
            <person name="Panaccione D.G."/>
            <person name="Schweri K.K."/>
            <person name="Voisey C.R."/>
            <person name="Farman M.L."/>
            <person name="Jaromczyk J.W."/>
            <person name="Roe B.A."/>
            <person name="O'Sullivan D.M."/>
            <person name="Scott B."/>
            <person name="Tudzynski P."/>
            <person name="An Z."/>
            <person name="Arnaoudova E.G."/>
            <person name="Bullock C.T."/>
            <person name="Charlton N.D."/>
            <person name="Chen L."/>
            <person name="Cox M."/>
            <person name="Dinkins R.D."/>
            <person name="Florea S."/>
            <person name="Glenn A.E."/>
            <person name="Gordon A."/>
            <person name="Gueldener U."/>
            <person name="Harris D.R."/>
            <person name="Hollin W."/>
            <person name="Jaromczyk J."/>
            <person name="Johnson R.D."/>
            <person name="Khan A.K."/>
            <person name="Leistner E."/>
            <person name="Leuchtmann A."/>
            <person name="Li C."/>
            <person name="Liu J."/>
            <person name="Liu J."/>
            <person name="Liu M."/>
            <person name="Mace W."/>
            <person name="Machado C."/>
            <person name="Nagabhyru P."/>
            <person name="Pan J."/>
            <person name="Schmid J."/>
            <person name="Sugawara K."/>
            <person name="Steiner U."/>
            <person name="Takach J.E."/>
            <person name="Tanaka E."/>
            <person name="Webb J.S."/>
            <person name="Wilson E.V."/>
            <person name="Wiseman J.L."/>
            <person name="Yoshida R."/>
            <person name="Zeng Z."/>
        </authorList>
    </citation>
    <scope>NUCLEOTIDE SEQUENCE [LARGE SCALE GENOMIC DNA]</scope>
    <source>
        <strain evidence="2 3">20.1</strain>
    </source>
</reference>
<accession>M1VVK0</accession>
<organism evidence="2 3">
    <name type="scientific">Claviceps purpurea (strain 20.1)</name>
    <name type="common">Ergot fungus</name>
    <name type="synonym">Sphacelia segetum</name>
    <dbReference type="NCBI Taxonomy" id="1111077"/>
    <lineage>
        <taxon>Eukaryota</taxon>
        <taxon>Fungi</taxon>
        <taxon>Dikarya</taxon>
        <taxon>Ascomycota</taxon>
        <taxon>Pezizomycotina</taxon>
        <taxon>Sordariomycetes</taxon>
        <taxon>Hypocreomycetidae</taxon>
        <taxon>Hypocreales</taxon>
        <taxon>Clavicipitaceae</taxon>
        <taxon>Claviceps</taxon>
    </lineage>
</organism>
<evidence type="ECO:0000313" key="2">
    <source>
        <dbReference type="EMBL" id="CCE29657.1"/>
    </source>
</evidence>
<dbReference type="Proteomes" id="UP000016801">
    <property type="component" value="Unassembled WGS sequence"/>
</dbReference>
<dbReference type="HOGENOM" id="CLU_3410624_0_0_1"/>
<keyword evidence="3" id="KW-1185">Reference proteome</keyword>
<proteinExistence type="predicted"/>
<feature type="region of interest" description="Disordered" evidence="1">
    <location>
        <begin position="1"/>
        <end position="29"/>
    </location>
</feature>
<dbReference type="EMBL" id="CAGA01000016">
    <property type="protein sequence ID" value="CCE29657.1"/>
    <property type="molecule type" value="Genomic_DNA"/>
</dbReference>